<dbReference type="RefSeq" id="WP_154472254.1">
    <property type="nucleotide sequence ID" value="NZ_VUMD01000007.1"/>
</dbReference>
<feature type="domain" description="LicD/FKTN/FKRP nucleotidyltransferase" evidence="1">
    <location>
        <begin position="24"/>
        <end position="247"/>
    </location>
</feature>
<dbReference type="InterPro" id="IPR052942">
    <property type="entry name" value="LPS_cholinephosphotransferase"/>
</dbReference>
<keyword evidence="3" id="KW-1185">Reference proteome</keyword>
<proteinExistence type="predicted"/>
<gene>
    <name evidence="2" type="ORF">FYJ39_09575</name>
</gene>
<comment type="caution">
    <text evidence="2">The sequence shown here is derived from an EMBL/GenBank/DDBJ whole genome shotgun (WGS) entry which is preliminary data.</text>
</comment>
<organism evidence="2 3">
    <name type="scientific">Clostridium porci</name>
    <dbReference type="NCBI Taxonomy" id="2605778"/>
    <lineage>
        <taxon>Bacteria</taxon>
        <taxon>Bacillati</taxon>
        <taxon>Bacillota</taxon>
        <taxon>Clostridia</taxon>
        <taxon>Eubacteriales</taxon>
        <taxon>Clostridiaceae</taxon>
        <taxon>Clostridium</taxon>
    </lineage>
</organism>
<dbReference type="InterPro" id="IPR007074">
    <property type="entry name" value="LicD/FKTN/FKRP_NTP_transf"/>
</dbReference>
<protein>
    <submittedName>
        <fullName evidence="2">LicD family protein</fullName>
    </submittedName>
</protein>
<evidence type="ECO:0000313" key="3">
    <source>
        <dbReference type="Proteomes" id="UP000429958"/>
    </source>
</evidence>
<name>A0A7X2NLC4_9CLOT</name>
<dbReference type="GO" id="GO:0009100">
    <property type="term" value="P:glycoprotein metabolic process"/>
    <property type="evidence" value="ECO:0007669"/>
    <property type="project" value="UniProtKB-ARBA"/>
</dbReference>
<dbReference type="PANTHER" id="PTHR43404">
    <property type="entry name" value="LIPOPOLYSACCHARIDE CHOLINEPHOSPHOTRANSFERASE LICD"/>
    <property type="match status" value="1"/>
</dbReference>
<reference evidence="2 3" key="1">
    <citation type="submission" date="2019-08" db="EMBL/GenBank/DDBJ databases">
        <title>In-depth cultivation of the pig gut microbiome towards novel bacterial diversity and tailored functional studies.</title>
        <authorList>
            <person name="Wylensek D."/>
            <person name="Hitch T.C.A."/>
            <person name="Clavel T."/>
        </authorList>
    </citation>
    <scope>NUCLEOTIDE SEQUENCE [LARGE SCALE GENOMIC DNA]</scope>
    <source>
        <strain evidence="2 3">WCA-389-WT-23D1</strain>
    </source>
</reference>
<dbReference type="Proteomes" id="UP000429958">
    <property type="component" value="Unassembled WGS sequence"/>
</dbReference>
<accession>A0A7X2NLC4</accession>
<dbReference type="AlphaFoldDB" id="A0A7X2NLC4"/>
<evidence type="ECO:0000259" key="1">
    <source>
        <dbReference type="Pfam" id="PF04991"/>
    </source>
</evidence>
<evidence type="ECO:0000313" key="2">
    <source>
        <dbReference type="EMBL" id="MSS36815.1"/>
    </source>
</evidence>
<dbReference type="EMBL" id="VUMD01000007">
    <property type="protein sequence ID" value="MSS36815.1"/>
    <property type="molecule type" value="Genomic_DNA"/>
</dbReference>
<sequence>MTEDEIHKLHQLTLKIANEIKRICENNGIQYSLSGGTLLGAVRHRGFIPWDDDMDIDMTRENYDRFINKCKTELGSEYILQTWITDTEYHNGFAKILLKGTCAIEKRGKDTICEKGIFVDIFPWDNIPHSQWKRNIHNIHIQIFKNLLIAKHGAKIPENSKMFKKGIFIILQFISRFMTHRYLVAHCERELRKYPPGDMITCAVGVLGYKSNTIPSSWHNHYLNLPFEDTTFSAIEKYDDLLKQSYGDYMTPPPLSKRRCHEYIKLDFGNY</sequence>
<dbReference type="Pfam" id="PF04991">
    <property type="entry name" value="LicD"/>
    <property type="match status" value="1"/>
</dbReference>
<dbReference type="PANTHER" id="PTHR43404:SF2">
    <property type="entry name" value="LIPOPOLYSACCHARIDE CHOLINEPHOSPHOTRANSFERASE LICD"/>
    <property type="match status" value="1"/>
</dbReference>